<dbReference type="InterPro" id="IPR039425">
    <property type="entry name" value="RNA_pol_sigma-70-like"/>
</dbReference>
<dbReference type="PANTHER" id="PTHR43133">
    <property type="entry name" value="RNA POLYMERASE ECF-TYPE SIGMA FACTO"/>
    <property type="match status" value="1"/>
</dbReference>
<keyword evidence="5" id="KW-0804">Transcription</keyword>
<dbReference type="GO" id="GO:0003677">
    <property type="term" value="F:DNA binding"/>
    <property type="evidence" value="ECO:0007669"/>
    <property type="project" value="UniProtKB-KW"/>
</dbReference>
<reference evidence="8" key="1">
    <citation type="submission" date="2022-01" db="EMBL/GenBank/DDBJ databases">
        <title>Genome-Based Taxonomic Classification of the Phylum Actinobacteria.</title>
        <authorList>
            <person name="Gao Y."/>
        </authorList>
    </citation>
    <scope>NUCLEOTIDE SEQUENCE</scope>
    <source>
        <strain evidence="8">KLBMP 8922</strain>
    </source>
</reference>
<dbReference type="InterPro" id="IPR013325">
    <property type="entry name" value="RNA_pol_sigma_r2"/>
</dbReference>
<gene>
    <name evidence="8" type="ORF">LZ495_04485</name>
</gene>
<feature type="domain" description="RNA polymerase sigma factor 70 region 4 type 2" evidence="7">
    <location>
        <begin position="103"/>
        <end position="153"/>
    </location>
</feature>
<dbReference type="SUPFAM" id="SSF88659">
    <property type="entry name" value="Sigma3 and sigma4 domains of RNA polymerase sigma factors"/>
    <property type="match status" value="1"/>
</dbReference>
<name>A0AA41PV92_9ACTN</name>
<comment type="caution">
    <text evidence="8">The sequence shown here is derived from an EMBL/GenBank/DDBJ whole genome shotgun (WGS) entry which is preliminary data.</text>
</comment>
<comment type="similarity">
    <text evidence="1">Belongs to the sigma-70 factor family. ECF subfamily.</text>
</comment>
<dbReference type="InterPro" id="IPR014325">
    <property type="entry name" value="RNA_pol_sigma-E_actinobac"/>
</dbReference>
<dbReference type="Pfam" id="PF08281">
    <property type="entry name" value="Sigma70_r4_2"/>
    <property type="match status" value="1"/>
</dbReference>
<keyword evidence="2" id="KW-0805">Transcription regulation</keyword>
<evidence type="ECO:0000256" key="2">
    <source>
        <dbReference type="ARBA" id="ARBA00023015"/>
    </source>
</evidence>
<dbReference type="SUPFAM" id="SSF88946">
    <property type="entry name" value="Sigma2 domain of RNA polymerase sigma factors"/>
    <property type="match status" value="1"/>
</dbReference>
<evidence type="ECO:0000256" key="5">
    <source>
        <dbReference type="ARBA" id="ARBA00023163"/>
    </source>
</evidence>
<protein>
    <submittedName>
        <fullName evidence="8">SigE family RNA polymerase sigma factor</fullName>
    </submittedName>
</protein>
<dbReference type="Pfam" id="PF04542">
    <property type="entry name" value="Sigma70_r2"/>
    <property type="match status" value="1"/>
</dbReference>
<dbReference type="RefSeq" id="WP_235050565.1">
    <property type="nucleotide sequence ID" value="NZ_JAKFHA010000002.1"/>
</dbReference>
<sequence>MPAVNERDETVRAFIEARRRALLRSAYLLCGNLHEAEDLVQTTLVKVVMAGRRLERLDNVEAYTRKALMSVFIGSRRRRWHREKPHATVPDRPAPGTDPELALAVRAALSAVPPRQRAVLVLRHWEDLSVEETAHVLGVSEGTVKSQNAKGLATMRAALRAALPDAGARFADPEEAARL</sequence>
<dbReference type="InterPro" id="IPR007627">
    <property type="entry name" value="RNA_pol_sigma70_r2"/>
</dbReference>
<keyword evidence="3" id="KW-0731">Sigma factor</keyword>
<evidence type="ECO:0000256" key="3">
    <source>
        <dbReference type="ARBA" id="ARBA00023082"/>
    </source>
</evidence>
<evidence type="ECO:0000313" key="8">
    <source>
        <dbReference type="EMBL" id="MCF2526480.1"/>
    </source>
</evidence>
<dbReference type="InterPro" id="IPR013249">
    <property type="entry name" value="RNA_pol_sigma70_r4_t2"/>
</dbReference>
<dbReference type="NCBIfam" id="TIGR02937">
    <property type="entry name" value="sigma70-ECF"/>
    <property type="match status" value="1"/>
</dbReference>
<proteinExistence type="inferred from homology"/>
<dbReference type="AlphaFoldDB" id="A0AA41PV92"/>
<keyword evidence="9" id="KW-1185">Reference proteome</keyword>
<dbReference type="CDD" id="cd06171">
    <property type="entry name" value="Sigma70_r4"/>
    <property type="match status" value="1"/>
</dbReference>
<evidence type="ECO:0000256" key="4">
    <source>
        <dbReference type="ARBA" id="ARBA00023125"/>
    </source>
</evidence>
<dbReference type="Gene3D" id="1.10.1740.10">
    <property type="match status" value="1"/>
</dbReference>
<evidence type="ECO:0000259" key="6">
    <source>
        <dbReference type="Pfam" id="PF04542"/>
    </source>
</evidence>
<evidence type="ECO:0000256" key="1">
    <source>
        <dbReference type="ARBA" id="ARBA00010641"/>
    </source>
</evidence>
<dbReference type="InterPro" id="IPR013324">
    <property type="entry name" value="RNA_pol_sigma_r3/r4-like"/>
</dbReference>
<dbReference type="InterPro" id="IPR036388">
    <property type="entry name" value="WH-like_DNA-bd_sf"/>
</dbReference>
<dbReference type="GO" id="GO:0006352">
    <property type="term" value="P:DNA-templated transcription initiation"/>
    <property type="evidence" value="ECO:0007669"/>
    <property type="project" value="InterPro"/>
</dbReference>
<keyword evidence="4" id="KW-0238">DNA-binding</keyword>
<evidence type="ECO:0000259" key="7">
    <source>
        <dbReference type="Pfam" id="PF08281"/>
    </source>
</evidence>
<evidence type="ECO:0000313" key="9">
    <source>
        <dbReference type="Proteomes" id="UP001165378"/>
    </source>
</evidence>
<organism evidence="8 9">
    <name type="scientific">Yinghuangia soli</name>
    <dbReference type="NCBI Taxonomy" id="2908204"/>
    <lineage>
        <taxon>Bacteria</taxon>
        <taxon>Bacillati</taxon>
        <taxon>Actinomycetota</taxon>
        <taxon>Actinomycetes</taxon>
        <taxon>Kitasatosporales</taxon>
        <taxon>Streptomycetaceae</taxon>
        <taxon>Yinghuangia</taxon>
    </lineage>
</organism>
<dbReference type="InterPro" id="IPR014284">
    <property type="entry name" value="RNA_pol_sigma-70_dom"/>
</dbReference>
<dbReference type="Gene3D" id="1.10.10.10">
    <property type="entry name" value="Winged helix-like DNA-binding domain superfamily/Winged helix DNA-binding domain"/>
    <property type="match status" value="1"/>
</dbReference>
<dbReference type="NCBIfam" id="TIGR02983">
    <property type="entry name" value="SigE-fam_strep"/>
    <property type="match status" value="1"/>
</dbReference>
<dbReference type="Proteomes" id="UP001165378">
    <property type="component" value="Unassembled WGS sequence"/>
</dbReference>
<dbReference type="EMBL" id="JAKFHA010000002">
    <property type="protein sequence ID" value="MCF2526480.1"/>
    <property type="molecule type" value="Genomic_DNA"/>
</dbReference>
<accession>A0AA41PV92</accession>
<dbReference type="PANTHER" id="PTHR43133:SF50">
    <property type="entry name" value="ECF RNA POLYMERASE SIGMA FACTOR SIGM"/>
    <property type="match status" value="1"/>
</dbReference>
<dbReference type="GO" id="GO:0016987">
    <property type="term" value="F:sigma factor activity"/>
    <property type="evidence" value="ECO:0007669"/>
    <property type="project" value="UniProtKB-KW"/>
</dbReference>
<feature type="domain" description="RNA polymerase sigma-70 region 2" evidence="6">
    <location>
        <begin position="15"/>
        <end position="81"/>
    </location>
</feature>